<feature type="transmembrane region" description="Helical" evidence="8">
    <location>
        <begin position="218"/>
        <end position="238"/>
    </location>
</feature>
<feature type="transmembrane region" description="Helical" evidence="8">
    <location>
        <begin position="313"/>
        <end position="332"/>
    </location>
</feature>
<dbReference type="KEGG" id="vde:111247553"/>
<evidence type="ECO:0000259" key="9">
    <source>
        <dbReference type="PROSITE" id="PS50850"/>
    </source>
</evidence>
<dbReference type="InterPro" id="IPR050930">
    <property type="entry name" value="MFS_Vesicular_Transporter"/>
</dbReference>
<accession>A0A7M7JMW7</accession>
<dbReference type="Gene3D" id="1.20.1250.20">
    <property type="entry name" value="MFS general substrate transporter like domains"/>
    <property type="match status" value="2"/>
</dbReference>
<keyword evidence="6 8" id="KW-1133">Transmembrane helix</keyword>
<sequence>MKGRVITEVGLLTTASFIQGAGFSLIAPFYPNEAFERENTPTHVGIVMGVYQLVMFVSSPLFGWALSHQRIQPRSLLWIGLLMDGFFSAAFGFVVFLRQSFIFFGTSLVLRTMQSLGNSASMTCYFTLLGADFPSLLGQLIPVIEAAFSAGLIAGPFFGGLLFHYLGFCATFLIFGGSLALLGIMCRYLFPTSSNSGSWKNLSLWIILQKPRVTGNSLLFFIGLMMIGFNDATLSVHLQQFNLSPAWMGIMFIPCALTQSIFSPLWGLLASSLERPRLVCVAGTFFCAVAFSVSGLSSFYYETMFSSSIVPTIIAQFFLGVGVGAIYIPAFLDALRYCLTKLHYPDDVGTYGLLSGLLTCALCLGSSIGSAAGGVLLDHYTYSIACQFMLVIVVATMAVLIATPGSPLPTITPERETDILIKSVS</sequence>
<dbReference type="RefSeq" id="XP_022654354.1">
    <property type="nucleotide sequence ID" value="XM_022798619.1"/>
</dbReference>
<evidence type="ECO:0000256" key="2">
    <source>
        <dbReference type="ARBA" id="ARBA00006829"/>
    </source>
</evidence>
<dbReference type="PROSITE" id="PS50850">
    <property type="entry name" value="MFS"/>
    <property type="match status" value="1"/>
</dbReference>
<dbReference type="InterPro" id="IPR020846">
    <property type="entry name" value="MFS_dom"/>
</dbReference>
<dbReference type="EnsemblMetazoa" id="XM_022798616">
    <property type="protein sequence ID" value="XP_022654351"/>
    <property type="gene ID" value="LOC111247553"/>
</dbReference>
<evidence type="ECO:0000313" key="10">
    <source>
        <dbReference type="EnsemblMetazoa" id="XP_022654352"/>
    </source>
</evidence>
<dbReference type="PANTHER" id="PTHR23506:SF26">
    <property type="entry name" value="MFS-TYPE TRANSPORTER SLC18B1"/>
    <property type="match status" value="1"/>
</dbReference>
<comment type="similarity">
    <text evidence="2">Belongs to the major facilitator superfamily. Vesicular transporter family.</text>
</comment>
<feature type="transmembrane region" description="Helical" evidence="8">
    <location>
        <begin position="76"/>
        <end position="96"/>
    </location>
</feature>
<dbReference type="EnsemblMetazoa" id="XM_022798612">
    <property type="protein sequence ID" value="XP_022654347"/>
    <property type="gene ID" value="LOC111247553"/>
</dbReference>
<evidence type="ECO:0000256" key="5">
    <source>
        <dbReference type="ARBA" id="ARBA00022775"/>
    </source>
</evidence>
<evidence type="ECO:0000256" key="6">
    <source>
        <dbReference type="ARBA" id="ARBA00022989"/>
    </source>
</evidence>
<dbReference type="PRINTS" id="PR01035">
    <property type="entry name" value="TCRTETA"/>
</dbReference>
<dbReference type="OMA" id="ICINIVP"/>
<dbReference type="Proteomes" id="UP000594260">
    <property type="component" value="Unplaced"/>
</dbReference>
<feature type="transmembrane region" description="Helical" evidence="8">
    <location>
        <begin position="42"/>
        <end position="64"/>
    </location>
</feature>
<comment type="subcellular location">
    <subcellularLocation>
        <location evidence="1">Membrane</location>
        <topology evidence="1">Multi-pass membrane protein</topology>
    </subcellularLocation>
</comment>
<feature type="transmembrane region" description="Helical" evidence="8">
    <location>
        <begin position="108"/>
        <end position="128"/>
    </location>
</feature>
<keyword evidence="5" id="KW-0532">Neurotransmitter transport</keyword>
<organism evidence="10 11">
    <name type="scientific">Varroa destructor</name>
    <name type="common">Honeybee mite</name>
    <dbReference type="NCBI Taxonomy" id="109461"/>
    <lineage>
        <taxon>Eukaryota</taxon>
        <taxon>Metazoa</taxon>
        <taxon>Ecdysozoa</taxon>
        <taxon>Arthropoda</taxon>
        <taxon>Chelicerata</taxon>
        <taxon>Arachnida</taxon>
        <taxon>Acari</taxon>
        <taxon>Parasitiformes</taxon>
        <taxon>Mesostigmata</taxon>
        <taxon>Gamasina</taxon>
        <taxon>Dermanyssoidea</taxon>
        <taxon>Varroidae</taxon>
        <taxon>Varroa</taxon>
    </lineage>
</organism>
<dbReference type="Pfam" id="PF07690">
    <property type="entry name" value="MFS_1"/>
    <property type="match status" value="1"/>
</dbReference>
<keyword evidence="3" id="KW-0813">Transport</keyword>
<dbReference type="InterPro" id="IPR001958">
    <property type="entry name" value="Tet-R_TetA/multi-R_MdtG-like"/>
</dbReference>
<dbReference type="AlphaFoldDB" id="A0A7M7JMW7"/>
<dbReference type="GO" id="GO:0016020">
    <property type="term" value="C:membrane"/>
    <property type="evidence" value="ECO:0007669"/>
    <property type="project" value="UniProtKB-SubCell"/>
</dbReference>
<keyword evidence="4 8" id="KW-0812">Transmembrane</keyword>
<evidence type="ECO:0000256" key="1">
    <source>
        <dbReference type="ARBA" id="ARBA00004141"/>
    </source>
</evidence>
<dbReference type="EnsemblMetazoa" id="XM_022798617">
    <property type="protein sequence ID" value="XP_022654352"/>
    <property type="gene ID" value="LOC111247553"/>
</dbReference>
<feature type="transmembrane region" description="Helical" evidence="8">
    <location>
        <begin position="278"/>
        <end position="301"/>
    </location>
</feature>
<evidence type="ECO:0000256" key="8">
    <source>
        <dbReference type="SAM" id="Phobius"/>
    </source>
</evidence>
<dbReference type="SUPFAM" id="SSF103473">
    <property type="entry name" value="MFS general substrate transporter"/>
    <property type="match status" value="1"/>
</dbReference>
<dbReference type="RefSeq" id="XP_022654348.1">
    <property type="nucleotide sequence ID" value="XM_022798613.1"/>
</dbReference>
<dbReference type="PANTHER" id="PTHR23506">
    <property type="entry name" value="GH10249P"/>
    <property type="match status" value="1"/>
</dbReference>
<feature type="transmembrane region" description="Helical" evidence="8">
    <location>
        <begin position="353"/>
        <end position="376"/>
    </location>
</feature>
<dbReference type="RefSeq" id="XP_022654351.1">
    <property type="nucleotide sequence ID" value="XM_022798616.1"/>
</dbReference>
<feature type="transmembrane region" description="Helical" evidence="8">
    <location>
        <begin position="382"/>
        <end position="402"/>
    </location>
</feature>
<feature type="transmembrane region" description="Helical" evidence="8">
    <location>
        <begin position="244"/>
        <end position="266"/>
    </location>
</feature>
<dbReference type="GeneID" id="111247553"/>
<evidence type="ECO:0000256" key="4">
    <source>
        <dbReference type="ARBA" id="ARBA00022692"/>
    </source>
</evidence>
<evidence type="ECO:0000313" key="11">
    <source>
        <dbReference type="Proteomes" id="UP000594260"/>
    </source>
</evidence>
<dbReference type="RefSeq" id="XP_022654347.1">
    <property type="nucleotide sequence ID" value="XM_022798612.1"/>
</dbReference>
<feature type="transmembrane region" description="Helical" evidence="8">
    <location>
        <begin position="9"/>
        <end position="30"/>
    </location>
</feature>
<dbReference type="InParanoid" id="A0A7M7JMW7"/>
<name>A0A7M7JMW7_VARDE</name>
<dbReference type="InterPro" id="IPR036259">
    <property type="entry name" value="MFS_trans_sf"/>
</dbReference>
<feature type="domain" description="Major facilitator superfamily (MFS) profile" evidence="9">
    <location>
        <begin position="209"/>
        <end position="425"/>
    </location>
</feature>
<feature type="transmembrane region" description="Helical" evidence="8">
    <location>
        <begin position="140"/>
        <end position="159"/>
    </location>
</feature>
<dbReference type="EnsemblMetazoa" id="XM_022798615">
    <property type="protein sequence ID" value="XP_022654350"/>
    <property type="gene ID" value="LOC111247553"/>
</dbReference>
<dbReference type="GO" id="GO:0022857">
    <property type="term" value="F:transmembrane transporter activity"/>
    <property type="evidence" value="ECO:0007669"/>
    <property type="project" value="InterPro"/>
</dbReference>
<dbReference type="RefSeq" id="XP_022654349.1">
    <property type="nucleotide sequence ID" value="XM_022798614.1"/>
</dbReference>
<protein>
    <recommendedName>
        <fullName evidence="9">Major facilitator superfamily (MFS) profile domain-containing protein</fullName>
    </recommendedName>
</protein>
<feature type="transmembrane region" description="Helical" evidence="8">
    <location>
        <begin position="165"/>
        <end position="190"/>
    </location>
</feature>
<reference evidence="10" key="1">
    <citation type="submission" date="2021-01" db="UniProtKB">
        <authorList>
            <consortium name="EnsemblMetazoa"/>
        </authorList>
    </citation>
    <scope>IDENTIFICATION</scope>
</reference>
<proteinExistence type="inferred from homology"/>
<dbReference type="RefSeq" id="XP_022654346.1">
    <property type="nucleotide sequence ID" value="XM_022798611.1"/>
</dbReference>
<dbReference type="EnsemblMetazoa" id="XM_022798611">
    <property type="protein sequence ID" value="XP_022654346"/>
    <property type="gene ID" value="LOC111247553"/>
</dbReference>
<dbReference type="InterPro" id="IPR011701">
    <property type="entry name" value="MFS"/>
</dbReference>
<keyword evidence="7 8" id="KW-0472">Membrane</keyword>
<keyword evidence="11" id="KW-1185">Reference proteome</keyword>
<dbReference type="EnsemblMetazoa" id="XM_022798613">
    <property type="protein sequence ID" value="XP_022654348"/>
    <property type="gene ID" value="LOC111247553"/>
</dbReference>
<dbReference type="RefSeq" id="XP_022654352.1">
    <property type="nucleotide sequence ID" value="XM_022798617.1"/>
</dbReference>
<evidence type="ECO:0000256" key="3">
    <source>
        <dbReference type="ARBA" id="ARBA00022448"/>
    </source>
</evidence>
<evidence type="ECO:0000256" key="7">
    <source>
        <dbReference type="ARBA" id="ARBA00023136"/>
    </source>
</evidence>
<dbReference type="OrthoDB" id="6490954at2759"/>
<dbReference type="RefSeq" id="XP_022654350.1">
    <property type="nucleotide sequence ID" value="XM_022798615.1"/>
</dbReference>
<dbReference type="EnsemblMetazoa" id="XM_022798619">
    <property type="protein sequence ID" value="XP_022654354"/>
    <property type="gene ID" value="LOC111247553"/>
</dbReference>
<dbReference type="EnsemblMetazoa" id="XM_022798614">
    <property type="protein sequence ID" value="XP_022654349"/>
    <property type="gene ID" value="LOC111247553"/>
</dbReference>